<evidence type="ECO:0000256" key="3">
    <source>
        <dbReference type="ARBA" id="ARBA00022729"/>
    </source>
</evidence>
<dbReference type="InterPro" id="IPR012944">
    <property type="entry name" value="SusD_RagB_dom"/>
</dbReference>
<dbReference type="Pfam" id="PF07980">
    <property type="entry name" value="SusD_RagB"/>
    <property type="match status" value="1"/>
</dbReference>
<sequence>MKNLLKTIIIVGSLFSVGCNDDFLEKHPLDKPTEANAFKNFDNFKAFAYPLYGLFPGGNNYHADRYAGYLTHKGVSAQNPYAWQTIGDAVSGNGWDFGHIRRANMLLANIDKSEMTQDEKNYWRAVGYFFHSYKYMELVNRFGDVPWVETVLNEDSPEAFGPRTPRKEVTDKILERLKWAEQHIGGAKSGKNTISQDVVRVVLSRFALREATWRKYHNLGDYEKYLEECVRVSELLMKSYPALYTGTDGQVAAGYGELWTSPSLEGVPGVILRKEYFDHSYFRHNDSYLEHTSSHFIEMPQHTVDMYLTKDGLPIHNAANTLYAGDKTPYETFRNRDPRLYHTIIPPYKVLARSPKAGEEGGSGWTYTNNPADREYIDIMKPNITKSNPGEGMKRLPAQNWSASLVPTIPNFVGGVGAKGFVSCRSGYYVWKNYSGWEKSFNNGALNTSDKPIFKIEEVLLNYAEAKFELGAFNQDVADRSINRLRDRASVGRMIVANVDDSFDPQRDKTVDPVLWEIRRERIIELMGEGFGFDDVRRWKKADWFVNKQAYGMWIKKSTLVGKEGPTAIVDLNSGHANPAATEGYRYLYNDPVKDGKGWLDKYYLYEVPSNEILLNPALKPNNPGYEK</sequence>
<comment type="subcellular location">
    <subcellularLocation>
        <location evidence="1">Cell outer membrane</location>
    </subcellularLocation>
</comment>
<evidence type="ECO:0000313" key="8">
    <source>
        <dbReference type="EMBL" id="RIY37319.1"/>
    </source>
</evidence>
<dbReference type="EMBL" id="NSDI01000003">
    <property type="protein sequence ID" value="RIY37319.1"/>
    <property type="molecule type" value="Genomic_DNA"/>
</dbReference>
<accession>A0A3A1YJ76</accession>
<keyword evidence="5" id="KW-0998">Cell outer membrane</keyword>
<dbReference type="GO" id="GO:0009279">
    <property type="term" value="C:cell outer membrane"/>
    <property type="evidence" value="ECO:0007669"/>
    <property type="project" value="UniProtKB-SubCell"/>
</dbReference>
<dbReference type="Proteomes" id="UP000265497">
    <property type="component" value="Unassembled WGS sequence"/>
</dbReference>
<organism evidence="8 9">
    <name type="scientific">Capnocytophaga canis</name>
    <dbReference type="NCBI Taxonomy" id="1848903"/>
    <lineage>
        <taxon>Bacteria</taxon>
        <taxon>Pseudomonadati</taxon>
        <taxon>Bacteroidota</taxon>
        <taxon>Flavobacteriia</taxon>
        <taxon>Flavobacteriales</taxon>
        <taxon>Flavobacteriaceae</taxon>
        <taxon>Capnocytophaga</taxon>
    </lineage>
</organism>
<keyword evidence="4" id="KW-0472">Membrane</keyword>
<comment type="similarity">
    <text evidence="2">Belongs to the SusD family.</text>
</comment>
<evidence type="ECO:0000256" key="4">
    <source>
        <dbReference type="ARBA" id="ARBA00023136"/>
    </source>
</evidence>
<evidence type="ECO:0000259" key="7">
    <source>
        <dbReference type="Pfam" id="PF14322"/>
    </source>
</evidence>
<protein>
    <submittedName>
        <fullName evidence="8">RagB/SusD family nutrient uptake outer membrane protein</fullName>
    </submittedName>
</protein>
<evidence type="ECO:0000256" key="5">
    <source>
        <dbReference type="ARBA" id="ARBA00023237"/>
    </source>
</evidence>
<dbReference type="InterPro" id="IPR033985">
    <property type="entry name" value="SusD-like_N"/>
</dbReference>
<feature type="domain" description="SusD-like N-terminal" evidence="7">
    <location>
        <begin position="22"/>
        <end position="185"/>
    </location>
</feature>
<dbReference type="AlphaFoldDB" id="A0A3A1YJ76"/>
<feature type="domain" description="RagB/SusD" evidence="6">
    <location>
        <begin position="290"/>
        <end position="626"/>
    </location>
</feature>
<dbReference type="InterPro" id="IPR011990">
    <property type="entry name" value="TPR-like_helical_dom_sf"/>
</dbReference>
<comment type="caution">
    <text evidence="8">The sequence shown here is derived from an EMBL/GenBank/DDBJ whole genome shotgun (WGS) entry which is preliminary data.</text>
</comment>
<dbReference type="Pfam" id="PF14322">
    <property type="entry name" value="SusD-like_3"/>
    <property type="match status" value="1"/>
</dbReference>
<proteinExistence type="inferred from homology"/>
<reference evidence="8 9" key="1">
    <citation type="submission" date="2017-08" db="EMBL/GenBank/DDBJ databases">
        <title>Capnocytophaga canis 17-158 assembly.</title>
        <authorList>
            <person name="Gulvik C.A."/>
        </authorList>
    </citation>
    <scope>NUCLEOTIDE SEQUENCE [LARGE SCALE GENOMIC DNA]</scope>
    <source>
        <strain evidence="8 9">17-158</strain>
    </source>
</reference>
<dbReference type="RefSeq" id="WP_119652368.1">
    <property type="nucleotide sequence ID" value="NZ_NSDI01000003.1"/>
</dbReference>
<dbReference type="PROSITE" id="PS51257">
    <property type="entry name" value="PROKAR_LIPOPROTEIN"/>
    <property type="match status" value="1"/>
</dbReference>
<evidence type="ECO:0000313" key="9">
    <source>
        <dbReference type="Proteomes" id="UP000265497"/>
    </source>
</evidence>
<evidence type="ECO:0000256" key="1">
    <source>
        <dbReference type="ARBA" id="ARBA00004442"/>
    </source>
</evidence>
<dbReference type="SUPFAM" id="SSF48452">
    <property type="entry name" value="TPR-like"/>
    <property type="match status" value="1"/>
</dbReference>
<keyword evidence="3" id="KW-0732">Signal</keyword>
<evidence type="ECO:0000256" key="2">
    <source>
        <dbReference type="ARBA" id="ARBA00006275"/>
    </source>
</evidence>
<name>A0A3A1YJ76_9FLAO</name>
<evidence type="ECO:0000259" key="6">
    <source>
        <dbReference type="Pfam" id="PF07980"/>
    </source>
</evidence>
<dbReference type="Gene3D" id="1.25.40.390">
    <property type="match status" value="1"/>
</dbReference>
<gene>
    <name evidence="8" type="ORF">CKY20_04345</name>
</gene>